<dbReference type="PANTHER" id="PTHR43441">
    <property type="entry name" value="RIBOSOMAL-PROTEIN-SERINE ACETYLTRANSFERASE"/>
    <property type="match status" value="1"/>
</dbReference>
<dbReference type="Gene3D" id="3.40.630.30">
    <property type="match status" value="1"/>
</dbReference>
<dbReference type="GO" id="GO:0008999">
    <property type="term" value="F:protein-N-terminal-alanine acetyltransferase activity"/>
    <property type="evidence" value="ECO:0007669"/>
    <property type="project" value="TreeGrafter"/>
</dbReference>
<evidence type="ECO:0000313" key="2">
    <source>
        <dbReference type="EMBL" id="TDW75057.1"/>
    </source>
</evidence>
<sequence length="198" mass="21299">MPPALQPRRIELGDVVLRPFVASDEAAVAEALRDPGILRWTAGTAVIRAPADQRARRWLEPRIDGWNRGSAVFAIADAATDQVLGNVSLRDVHRIPDQAVAAYWVSPVARGRRLGARALDAAATWGFAADGLGLHRISLDHSLINEGSCHVALRAGFQLEGVMRDYYVEPTGKRHDSHLHARLATDVVAQPPAGAAGS</sequence>
<dbReference type="OrthoDB" id="2061990at2"/>
<gene>
    <name evidence="2" type="ORF">EV653_0171</name>
</gene>
<dbReference type="InterPro" id="IPR016181">
    <property type="entry name" value="Acyl_CoA_acyltransferase"/>
</dbReference>
<dbReference type="InterPro" id="IPR000182">
    <property type="entry name" value="GNAT_dom"/>
</dbReference>
<proteinExistence type="predicted"/>
<dbReference type="SUPFAM" id="SSF55729">
    <property type="entry name" value="Acyl-CoA N-acyltransferases (Nat)"/>
    <property type="match status" value="1"/>
</dbReference>
<accession>A0A4V3GHA7</accession>
<dbReference type="RefSeq" id="WP_134096955.1">
    <property type="nucleotide sequence ID" value="NZ_SODP01000001.1"/>
</dbReference>
<evidence type="ECO:0000313" key="3">
    <source>
        <dbReference type="Proteomes" id="UP000295146"/>
    </source>
</evidence>
<name>A0A4V3GHA7_9ACTN</name>
<dbReference type="AlphaFoldDB" id="A0A4V3GHA7"/>
<evidence type="ECO:0000259" key="1">
    <source>
        <dbReference type="PROSITE" id="PS51186"/>
    </source>
</evidence>
<keyword evidence="3" id="KW-1185">Reference proteome</keyword>
<reference evidence="2 3" key="1">
    <citation type="submission" date="2019-03" db="EMBL/GenBank/DDBJ databases">
        <title>Genomic Encyclopedia of Type Strains, Phase III (KMG-III): the genomes of soil and plant-associated and newly described type strains.</title>
        <authorList>
            <person name="Whitman W."/>
        </authorList>
    </citation>
    <scope>NUCLEOTIDE SEQUENCE [LARGE SCALE GENOMIC DNA]</scope>
    <source>
        <strain evidence="2 3">VKM Ac-2573</strain>
    </source>
</reference>
<dbReference type="EMBL" id="SODP01000001">
    <property type="protein sequence ID" value="TDW75057.1"/>
    <property type="molecule type" value="Genomic_DNA"/>
</dbReference>
<organism evidence="2 3">
    <name type="scientific">Kribbella pratensis</name>
    <dbReference type="NCBI Taxonomy" id="2512112"/>
    <lineage>
        <taxon>Bacteria</taxon>
        <taxon>Bacillati</taxon>
        <taxon>Actinomycetota</taxon>
        <taxon>Actinomycetes</taxon>
        <taxon>Propionibacteriales</taxon>
        <taxon>Kribbellaceae</taxon>
        <taxon>Kribbella</taxon>
    </lineage>
</organism>
<protein>
    <submittedName>
        <fullName evidence="2">RimJ/RimL family protein N-acetyltransferase</fullName>
    </submittedName>
</protein>
<comment type="caution">
    <text evidence="2">The sequence shown here is derived from an EMBL/GenBank/DDBJ whole genome shotgun (WGS) entry which is preliminary data.</text>
</comment>
<dbReference type="GO" id="GO:0005737">
    <property type="term" value="C:cytoplasm"/>
    <property type="evidence" value="ECO:0007669"/>
    <property type="project" value="TreeGrafter"/>
</dbReference>
<dbReference type="PROSITE" id="PS51186">
    <property type="entry name" value="GNAT"/>
    <property type="match status" value="1"/>
</dbReference>
<dbReference type="Pfam" id="PF13302">
    <property type="entry name" value="Acetyltransf_3"/>
    <property type="match status" value="1"/>
</dbReference>
<dbReference type="PANTHER" id="PTHR43441:SF10">
    <property type="entry name" value="ACETYLTRANSFERASE"/>
    <property type="match status" value="1"/>
</dbReference>
<dbReference type="GO" id="GO:1990189">
    <property type="term" value="F:protein N-terminal-serine acetyltransferase activity"/>
    <property type="evidence" value="ECO:0007669"/>
    <property type="project" value="TreeGrafter"/>
</dbReference>
<feature type="domain" description="N-acetyltransferase" evidence="1">
    <location>
        <begin position="15"/>
        <end position="186"/>
    </location>
</feature>
<dbReference type="InterPro" id="IPR051908">
    <property type="entry name" value="Ribosomal_N-acetyltransferase"/>
</dbReference>
<dbReference type="Proteomes" id="UP000295146">
    <property type="component" value="Unassembled WGS sequence"/>
</dbReference>